<comment type="caution">
    <text evidence="4">The sequence shown here is derived from an EMBL/GenBank/DDBJ whole genome shotgun (WGS) entry which is preliminary data.</text>
</comment>
<evidence type="ECO:0000259" key="3">
    <source>
        <dbReference type="Pfam" id="PF14472"/>
    </source>
</evidence>
<feature type="region of interest" description="Disordered" evidence="1">
    <location>
        <begin position="256"/>
        <end position="277"/>
    </location>
</feature>
<feature type="compositionally biased region" description="Pro residues" evidence="1">
    <location>
        <begin position="258"/>
        <end position="267"/>
    </location>
</feature>
<dbReference type="Pfam" id="PF14472">
    <property type="entry name" value="DUF4429"/>
    <property type="match status" value="2"/>
</dbReference>
<feature type="domain" description="DUF4429" evidence="3">
    <location>
        <begin position="144"/>
        <end position="232"/>
    </location>
</feature>
<dbReference type="Pfam" id="PF09851">
    <property type="entry name" value="SHOCT"/>
    <property type="match status" value="1"/>
</dbReference>
<proteinExistence type="predicted"/>
<organism evidence="4 5">
    <name type="scientific">Streptoalloteichus tenebrarius (strain ATCC 17920 / DSM 40477 / JCM 4838 / CBS 697.72 / NBRC 16177 / NCIMB 11028 / NRRL B-12390 / A12253. 1 / ISP 5477)</name>
    <name type="common">Streptomyces tenebrarius</name>
    <dbReference type="NCBI Taxonomy" id="1933"/>
    <lineage>
        <taxon>Bacteria</taxon>
        <taxon>Bacillati</taxon>
        <taxon>Actinomycetota</taxon>
        <taxon>Actinomycetes</taxon>
        <taxon>Pseudonocardiales</taxon>
        <taxon>Pseudonocardiaceae</taxon>
        <taxon>Streptoalloteichus</taxon>
    </lineage>
</organism>
<evidence type="ECO:0000313" key="4">
    <source>
        <dbReference type="EMBL" id="MCP2262165.1"/>
    </source>
</evidence>
<evidence type="ECO:0000256" key="1">
    <source>
        <dbReference type="SAM" id="MobiDB-lite"/>
    </source>
</evidence>
<dbReference type="RefSeq" id="WP_253674137.1">
    <property type="nucleotide sequence ID" value="NZ_JAMTCP010000058.1"/>
</dbReference>
<protein>
    <recommendedName>
        <fullName evidence="6">DUF4429 domain-containing protein</fullName>
    </recommendedName>
</protein>
<accession>A0ABT1I338</accession>
<evidence type="ECO:0008006" key="6">
    <source>
        <dbReference type="Google" id="ProtNLM"/>
    </source>
</evidence>
<reference evidence="4 5" key="1">
    <citation type="submission" date="2022-06" db="EMBL/GenBank/DDBJ databases">
        <title>Genomic Encyclopedia of Archaeal and Bacterial Type Strains, Phase II (KMG-II): from individual species to whole genera.</title>
        <authorList>
            <person name="Goeker M."/>
        </authorList>
    </citation>
    <scope>NUCLEOTIDE SEQUENCE [LARGE SCALE GENOMIC DNA]</scope>
    <source>
        <strain evidence="4 5">DSM 40477</strain>
    </source>
</reference>
<name>A0ABT1I338_STRSD</name>
<evidence type="ECO:0000259" key="2">
    <source>
        <dbReference type="Pfam" id="PF09851"/>
    </source>
</evidence>
<sequence>MGMGLELRGQNATWVFETDSVRVRYGTGIRVPALLKELREVVVPDVALAGADVSVGSRRTILQMRLRQGACPLLEAAAGQLGEGSDPYRIVLRADQADLAEHYAEDLRTRAALNPAADRPAERFLLPGPRPPRHVKAYDGNGVFDGKTVAFRWMWSGASSAKWRAGDQVFPVSDIVDVEWAAPGVLSGHLRVRLRGDGDDVRRLDPDQDPRALTFGVGYGLTHESLTFAAAVLYAIADHRTVVRAAPEAVPAVSAPAALPPPPPPPSLSGSGGGPSVDEVIATIRKLGELRDAGLLSEDEFQRKKAELLARL</sequence>
<dbReference type="Proteomes" id="UP001205311">
    <property type="component" value="Unassembled WGS sequence"/>
</dbReference>
<dbReference type="InterPro" id="IPR027860">
    <property type="entry name" value="DUF4429"/>
</dbReference>
<feature type="domain" description="SHOCT" evidence="2">
    <location>
        <begin position="283"/>
        <end position="309"/>
    </location>
</feature>
<feature type="domain" description="DUF4429" evidence="3">
    <location>
        <begin position="14"/>
        <end position="106"/>
    </location>
</feature>
<keyword evidence="5" id="KW-1185">Reference proteome</keyword>
<dbReference type="InterPro" id="IPR018649">
    <property type="entry name" value="SHOCT"/>
</dbReference>
<dbReference type="EMBL" id="JAMTCP010000058">
    <property type="protein sequence ID" value="MCP2262165.1"/>
    <property type="molecule type" value="Genomic_DNA"/>
</dbReference>
<gene>
    <name evidence="4" type="ORF">LX15_005899</name>
</gene>
<evidence type="ECO:0000313" key="5">
    <source>
        <dbReference type="Proteomes" id="UP001205311"/>
    </source>
</evidence>